<feature type="region of interest" description="Disordered" evidence="1">
    <location>
        <begin position="1"/>
        <end position="30"/>
    </location>
</feature>
<dbReference type="AlphaFoldDB" id="A0A8J4XN05"/>
<dbReference type="EMBL" id="JACEEZ010024273">
    <property type="protein sequence ID" value="KAG0710349.1"/>
    <property type="molecule type" value="Genomic_DNA"/>
</dbReference>
<gene>
    <name evidence="2" type="ORF">GWK47_023002</name>
</gene>
<reference evidence="2" key="1">
    <citation type="submission" date="2020-07" db="EMBL/GenBank/DDBJ databases">
        <title>The High-quality genome of the commercially important snow crab, Chionoecetes opilio.</title>
        <authorList>
            <person name="Jeong J.-H."/>
            <person name="Ryu S."/>
        </authorList>
    </citation>
    <scope>NUCLEOTIDE SEQUENCE</scope>
    <source>
        <strain evidence="2">MADBK_172401_WGS</strain>
        <tissue evidence="2">Digestive gland</tissue>
    </source>
</reference>
<feature type="compositionally biased region" description="Pro residues" evidence="1">
    <location>
        <begin position="368"/>
        <end position="382"/>
    </location>
</feature>
<feature type="region of interest" description="Disordered" evidence="1">
    <location>
        <begin position="359"/>
        <end position="386"/>
    </location>
</feature>
<keyword evidence="3" id="KW-1185">Reference proteome</keyword>
<feature type="region of interest" description="Disordered" evidence="1">
    <location>
        <begin position="48"/>
        <end position="83"/>
    </location>
</feature>
<accession>A0A8J4XN05</accession>
<evidence type="ECO:0008006" key="4">
    <source>
        <dbReference type="Google" id="ProtNLM"/>
    </source>
</evidence>
<dbReference type="OrthoDB" id="3270690at2759"/>
<proteinExistence type="predicted"/>
<evidence type="ECO:0000256" key="1">
    <source>
        <dbReference type="SAM" id="MobiDB-lite"/>
    </source>
</evidence>
<protein>
    <recommendedName>
        <fullName evidence="4">CCHC-type domain-containing protein</fullName>
    </recommendedName>
</protein>
<dbReference type="Proteomes" id="UP000770661">
    <property type="component" value="Unassembled WGS sequence"/>
</dbReference>
<feature type="compositionally biased region" description="Polar residues" evidence="1">
    <location>
        <begin position="50"/>
        <end position="63"/>
    </location>
</feature>
<evidence type="ECO:0000313" key="3">
    <source>
        <dbReference type="Proteomes" id="UP000770661"/>
    </source>
</evidence>
<comment type="caution">
    <text evidence="2">The sequence shown here is derived from an EMBL/GenBank/DDBJ whole genome shotgun (WGS) entry which is preliminary data.</text>
</comment>
<sequence length="563" mass="62016">MQVLRSQFKPAAPPGTNPGSLRHPRGFPQEPAVACAGESIAAVEAVGPGSSMSGREQQDQSASGVGRHRCDGKNHLEAGSSGYKAGTSMTSDYTLITPSHEFCSAPFGIPFRVTSQPQKREENKGEVFQWPARQFTCVCPRGGNPRGNGCALFVVIWEHNIPKVPELGQASFTLGKWEVICRKAEREGPGYLYARVEPLDDKTDIGEVRKDFRSFDGGEVVEITWIPPRNLPRSTTGKWLRLKVRGTLPTKVSISQLVYWARPYLLPLLRCPGCHRIGHSLNTCRSPVRCSRCSGPHPCRRDDITCSRPFRCFQCEGPHGPRSVPCPFNCQAQQLYADLAREGKPLHAINTQLRDLDLPSLPALRRPQPSPTKPTPATPTLPPATAVHPGMPYSAIATGNRFSPLQRPRKMMPPCLRIPSSTLNPAALLLLLCAVASTCVNLVDHPDIRPLCLHPPQISTLDSPTPPSRLKCTCRTVRHPTDMALTFLLWNARSLLRKSSELQTYLRDSLPSVVGLCKTWLPPHLALNLPGYSILRRDRQQGRGGGILLALRDVLHRSPLPFP</sequence>
<name>A0A8J4XN05_CHIOP</name>
<evidence type="ECO:0000313" key="2">
    <source>
        <dbReference type="EMBL" id="KAG0710349.1"/>
    </source>
</evidence>
<organism evidence="2 3">
    <name type="scientific">Chionoecetes opilio</name>
    <name type="common">Atlantic snow crab</name>
    <name type="synonym">Cancer opilio</name>
    <dbReference type="NCBI Taxonomy" id="41210"/>
    <lineage>
        <taxon>Eukaryota</taxon>
        <taxon>Metazoa</taxon>
        <taxon>Ecdysozoa</taxon>
        <taxon>Arthropoda</taxon>
        <taxon>Crustacea</taxon>
        <taxon>Multicrustacea</taxon>
        <taxon>Malacostraca</taxon>
        <taxon>Eumalacostraca</taxon>
        <taxon>Eucarida</taxon>
        <taxon>Decapoda</taxon>
        <taxon>Pleocyemata</taxon>
        <taxon>Brachyura</taxon>
        <taxon>Eubrachyura</taxon>
        <taxon>Majoidea</taxon>
        <taxon>Majidae</taxon>
        <taxon>Chionoecetes</taxon>
    </lineage>
</organism>